<dbReference type="Gene3D" id="3.30.450.40">
    <property type="match status" value="1"/>
</dbReference>
<sequence>MTDYKLLAKQIEVLAEDEPNFIPVLSNASALLYENMEDLNWAGFYLMDKGSLLLGPFQGKVACIRIELGKGVCGTAAGKDETQLVANVHEFAGHIACDSASNSEIVVPIHKDGKVVGVLDIDSPSIGRFNEDDKAGLELFARTLEEVIDFSAVSFN</sequence>
<accession>A0A1G5GSQ7</accession>
<evidence type="ECO:0000313" key="3">
    <source>
        <dbReference type="EMBL" id="SCY53678.1"/>
    </source>
</evidence>
<feature type="domain" description="GAF" evidence="2">
    <location>
        <begin position="34"/>
        <end position="149"/>
    </location>
</feature>
<dbReference type="InterPro" id="IPR003018">
    <property type="entry name" value="GAF"/>
</dbReference>
<dbReference type="PANTHER" id="PTHR21021">
    <property type="entry name" value="GAF/PUTATIVE CYTOSKELETAL PROTEIN"/>
    <property type="match status" value="1"/>
</dbReference>
<dbReference type="InterPro" id="IPR051330">
    <property type="entry name" value="Phosphatase_reg/MetRdx"/>
</dbReference>
<evidence type="ECO:0000256" key="1">
    <source>
        <dbReference type="ARBA" id="ARBA00038454"/>
    </source>
</evidence>
<keyword evidence="4" id="KW-1185">Reference proteome</keyword>
<reference evidence="4" key="1">
    <citation type="submission" date="2016-10" db="EMBL/GenBank/DDBJ databases">
        <authorList>
            <person name="Varghese N."/>
            <person name="Submissions S."/>
        </authorList>
    </citation>
    <scope>NUCLEOTIDE SEQUENCE [LARGE SCALE GENOMIC DNA]</scope>
    <source>
        <strain evidence="4">XBD2006</strain>
    </source>
</reference>
<dbReference type="Pfam" id="PF13185">
    <property type="entry name" value="GAF_2"/>
    <property type="match status" value="1"/>
</dbReference>
<evidence type="ECO:0000313" key="4">
    <source>
        <dbReference type="Proteomes" id="UP000183047"/>
    </source>
</evidence>
<dbReference type="STRING" id="185008.bhn_I2681"/>
<dbReference type="EMBL" id="FMUR01000023">
    <property type="protein sequence ID" value="SCY53678.1"/>
    <property type="molecule type" value="Genomic_DNA"/>
</dbReference>
<dbReference type="PANTHER" id="PTHR21021:SF15">
    <property type="entry name" value="FREE METHIONINE-R-SULFOXIDE REDUCTASE"/>
    <property type="match status" value="1"/>
</dbReference>
<dbReference type="OrthoDB" id="9796252at2"/>
<dbReference type="GO" id="GO:0033745">
    <property type="term" value="F:L-methionine-(R)-S-oxide reductase activity"/>
    <property type="evidence" value="ECO:0007669"/>
    <property type="project" value="TreeGrafter"/>
</dbReference>
<dbReference type="InterPro" id="IPR029016">
    <property type="entry name" value="GAF-like_dom_sf"/>
</dbReference>
<dbReference type="AlphaFoldDB" id="A0A1G5GSQ7"/>
<dbReference type="Proteomes" id="UP000183047">
    <property type="component" value="Unassembled WGS sequence"/>
</dbReference>
<comment type="similarity">
    <text evidence="1">Belongs to the free Met sulfoxide reductase family.</text>
</comment>
<evidence type="ECO:0000259" key="2">
    <source>
        <dbReference type="Pfam" id="PF13185"/>
    </source>
</evidence>
<dbReference type="RefSeq" id="WP_074463371.1">
    <property type="nucleotide sequence ID" value="NZ_FMUR01000023.1"/>
</dbReference>
<dbReference type="GO" id="GO:0005829">
    <property type="term" value="C:cytosol"/>
    <property type="evidence" value="ECO:0007669"/>
    <property type="project" value="TreeGrafter"/>
</dbReference>
<proteinExistence type="inferred from homology"/>
<organism evidence="3 4">
    <name type="scientific">Butyrivibrio hungatei</name>
    <dbReference type="NCBI Taxonomy" id="185008"/>
    <lineage>
        <taxon>Bacteria</taxon>
        <taxon>Bacillati</taxon>
        <taxon>Bacillota</taxon>
        <taxon>Clostridia</taxon>
        <taxon>Lachnospirales</taxon>
        <taxon>Lachnospiraceae</taxon>
        <taxon>Butyrivibrio</taxon>
    </lineage>
</organism>
<name>A0A1G5GSQ7_9FIRM</name>
<gene>
    <name evidence="3" type="ORF">SAMN02910451_02996</name>
</gene>
<protein>
    <submittedName>
        <fullName evidence="3">GAF domain-containing protein</fullName>
    </submittedName>
</protein>
<dbReference type="SUPFAM" id="SSF55781">
    <property type="entry name" value="GAF domain-like"/>
    <property type="match status" value="1"/>
</dbReference>
<dbReference type="FunFam" id="3.30.450.40:FF:000008">
    <property type="entry name" value="GAF domain-containing proteins"/>
    <property type="match status" value="1"/>
</dbReference>